<keyword evidence="2" id="KW-0472">Membrane</keyword>
<dbReference type="AlphaFoldDB" id="A0A0F9N684"/>
<sequence>MSSLLKDLQLLISTNTGLALTLTLLISAAIMDQKQYDNFNEQLGGENSKSALAFPEIFGAEKQKDDDDGSTKARNYDAAE</sequence>
<dbReference type="EMBL" id="LAZR01004580">
    <property type="protein sequence ID" value="KKN07342.1"/>
    <property type="molecule type" value="Genomic_DNA"/>
</dbReference>
<protein>
    <submittedName>
        <fullName evidence="3">Uncharacterized protein</fullName>
    </submittedName>
</protein>
<keyword evidence="2" id="KW-0812">Transmembrane</keyword>
<accession>A0A0F9N684</accession>
<comment type="caution">
    <text evidence="3">The sequence shown here is derived from an EMBL/GenBank/DDBJ whole genome shotgun (WGS) entry which is preliminary data.</text>
</comment>
<evidence type="ECO:0000256" key="2">
    <source>
        <dbReference type="SAM" id="Phobius"/>
    </source>
</evidence>
<name>A0A0F9N684_9ZZZZ</name>
<feature type="region of interest" description="Disordered" evidence="1">
    <location>
        <begin position="59"/>
        <end position="80"/>
    </location>
</feature>
<organism evidence="3">
    <name type="scientific">marine sediment metagenome</name>
    <dbReference type="NCBI Taxonomy" id="412755"/>
    <lineage>
        <taxon>unclassified sequences</taxon>
        <taxon>metagenomes</taxon>
        <taxon>ecological metagenomes</taxon>
    </lineage>
</organism>
<evidence type="ECO:0000313" key="3">
    <source>
        <dbReference type="EMBL" id="KKN07342.1"/>
    </source>
</evidence>
<keyword evidence="2" id="KW-1133">Transmembrane helix</keyword>
<evidence type="ECO:0000256" key="1">
    <source>
        <dbReference type="SAM" id="MobiDB-lite"/>
    </source>
</evidence>
<gene>
    <name evidence="3" type="ORF">LCGC14_1068070</name>
</gene>
<reference evidence="3" key="1">
    <citation type="journal article" date="2015" name="Nature">
        <title>Complex archaea that bridge the gap between prokaryotes and eukaryotes.</title>
        <authorList>
            <person name="Spang A."/>
            <person name="Saw J.H."/>
            <person name="Jorgensen S.L."/>
            <person name="Zaremba-Niedzwiedzka K."/>
            <person name="Martijn J."/>
            <person name="Lind A.E."/>
            <person name="van Eijk R."/>
            <person name="Schleper C."/>
            <person name="Guy L."/>
            <person name="Ettema T.J."/>
        </authorList>
    </citation>
    <scope>NUCLEOTIDE SEQUENCE</scope>
</reference>
<proteinExistence type="predicted"/>
<feature type="transmembrane region" description="Helical" evidence="2">
    <location>
        <begin position="12"/>
        <end position="31"/>
    </location>
</feature>